<dbReference type="InParanoid" id="A0A3A9J9G9"/>
<evidence type="ECO:0000259" key="13">
    <source>
        <dbReference type="PROSITE" id="PS50109"/>
    </source>
</evidence>
<dbReference type="PRINTS" id="PR00344">
    <property type="entry name" value="BCTRLSENSOR"/>
</dbReference>
<name>A0A3A9J9G9_9PROT</name>
<evidence type="ECO:0000256" key="12">
    <source>
        <dbReference type="SAM" id="Phobius"/>
    </source>
</evidence>
<dbReference type="EMBL" id="RAQU01000177">
    <property type="protein sequence ID" value="RKK02171.1"/>
    <property type="molecule type" value="Genomic_DNA"/>
</dbReference>
<feature type="transmembrane region" description="Helical" evidence="12">
    <location>
        <begin position="188"/>
        <end position="207"/>
    </location>
</feature>
<reference evidence="15 18" key="1">
    <citation type="submission" date="2018-09" db="EMBL/GenBank/DDBJ databases">
        <title>Roseomonas sp. nov., isolated from feces of Tibetan antelopes in the Qinghai-Tibet plateau, China.</title>
        <authorList>
            <person name="Tian Z."/>
        </authorList>
    </citation>
    <scope>NUCLEOTIDE SEQUENCE [LARGE SCALE GENOMIC DNA]</scope>
    <source>
        <strain evidence="16 17">Z23</strain>
        <strain evidence="15 18">Z24</strain>
    </source>
</reference>
<dbReference type="Pfam" id="PF02518">
    <property type="entry name" value="HATPase_c"/>
    <property type="match status" value="1"/>
</dbReference>
<dbReference type="PANTHER" id="PTHR45436">
    <property type="entry name" value="SENSOR HISTIDINE KINASE YKOH"/>
    <property type="match status" value="1"/>
</dbReference>
<keyword evidence="4" id="KW-0597">Phosphoprotein</keyword>
<dbReference type="SUPFAM" id="SSF47384">
    <property type="entry name" value="Homodimeric domain of signal transducing histidine kinase"/>
    <property type="match status" value="1"/>
</dbReference>
<evidence type="ECO:0000313" key="15">
    <source>
        <dbReference type="EMBL" id="RKK02171.1"/>
    </source>
</evidence>
<dbReference type="CDD" id="cd06225">
    <property type="entry name" value="HAMP"/>
    <property type="match status" value="1"/>
</dbReference>
<dbReference type="SMART" id="SM00304">
    <property type="entry name" value="HAMP"/>
    <property type="match status" value="1"/>
</dbReference>
<comment type="subcellular location">
    <subcellularLocation>
        <location evidence="2">Membrane</location>
    </subcellularLocation>
</comment>
<dbReference type="GO" id="GO:0000155">
    <property type="term" value="F:phosphorelay sensor kinase activity"/>
    <property type="evidence" value="ECO:0007669"/>
    <property type="project" value="InterPro"/>
</dbReference>
<keyword evidence="7 15" id="KW-0418">Kinase</keyword>
<dbReference type="Gene3D" id="3.30.565.10">
    <property type="entry name" value="Histidine kinase-like ATPase, C-terminal domain"/>
    <property type="match status" value="1"/>
</dbReference>
<dbReference type="Proteomes" id="UP000274097">
    <property type="component" value="Unassembled WGS sequence"/>
</dbReference>
<dbReference type="InterPro" id="IPR004358">
    <property type="entry name" value="Sig_transdc_His_kin-like_C"/>
</dbReference>
<evidence type="ECO:0000256" key="10">
    <source>
        <dbReference type="ARBA" id="ARBA00023136"/>
    </source>
</evidence>
<dbReference type="OrthoDB" id="9815202at2"/>
<feature type="transmembrane region" description="Helical" evidence="12">
    <location>
        <begin position="43"/>
        <end position="64"/>
    </location>
</feature>
<comment type="catalytic activity">
    <reaction evidence="1">
        <text>ATP + protein L-histidine = ADP + protein N-phospho-L-histidine.</text>
        <dbReference type="EC" id="2.7.13.3"/>
    </reaction>
</comment>
<dbReference type="RefSeq" id="WP_120640200.1">
    <property type="nucleotide sequence ID" value="NZ_RAQU01000177.1"/>
</dbReference>
<organism evidence="15 18">
    <name type="scientific">Teichococcus wenyumeiae</name>
    <dbReference type="NCBI Taxonomy" id="2478470"/>
    <lineage>
        <taxon>Bacteria</taxon>
        <taxon>Pseudomonadati</taxon>
        <taxon>Pseudomonadota</taxon>
        <taxon>Alphaproteobacteria</taxon>
        <taxon>Acetobacterales</taxon>
        <taxon>Roseomonadaceae</taxon>
        <taxon>Roseomonas</taxon>
    </lineage>
</organism>
<evidence type="ECO:0000256" key="11">
    <source>
        <dbReference type="SAM" id="MobiDB-lite"/>
    </source>
</evidence>
<dbReference type="InterPro" id="IPR036890">
    <property type="entry name" value="HATPase_C_sf"/>
</dbReference>
<dbReference type="Pfam" id="PF00672">
    <property type="entry name" value="HAMP"/>
    <property type="match status" value="1"/>
</dbReference>
<evidence type="ECO:0000259" key="14">
    <source>
        <dbReference type="PROSITE" id="PS50885"/>
    </source>
</evidence>
<dbReference type="EC" id="2.7.13.3" evidence="3"/>
<sequence>MAPPPHPRPGHAAGRPPPHPVRRRVQQHPGPLWRLLSSTSFRIALLFATLFLLAGLAFTGVLWWGTAGTLERQIDAAIRADALALAERWREAGDDAVAEAISERLALDAEDQTAYLLTAPDGRRLAGNLEQLPEDYRTDIQWYAMTLLRDGIPGEARLYVVQLPDGSHLAVGRDVGEKLRLRALLTEGLAWSAGVAILFAFAGAWLLRRWLEERLIPATATAALIAGGDLSPRVPLAGRDDEFEALGRSMNTMLDRIAHLMEGVRGVSDAIAHDLRTPIARARSRLEEALETSDDPAALKGALERGIADLDNVTRVFQAVLRIAEVEAGARRAAFAPLDLVPLLADAAELYGATAEENGQTLRTEWPKSLPLTGDRDLLLQAIANLLDNAVKFTVPGGTITLSAEMQEDAVLIRVADEGPGLSAEDRQRVGERFFRADSARATPGSGLGISLVRAVVQLHGGMLWFEDGQGTQPDYPGLTVCLGLPVA</sequence>
<keyword evidence="10 12" id="KW-0472">Membrane</keyword>
<dbReference type="AlphaFoldDB" id="A0A3A9J9G9"/>
<feature type="region of interest" description="Disordered" evidence="11">
    <location>
        <begin position="1"/>
        <end position="26"/>
    </location>
</feature>
<dbReference type="InterPro" id="IPR003594">
    <property type="entry name" value="HATPase_dom"/>
</dbReference>
<dbReference type="CDD" id="cd00082">
    <property type="entry name" value="HisKA"/>
    <property type="match status" value="1"/>
</dbReference>
<dbReference type="GO" id="GO:0005886">
    <property type="term" value="C:plasma membrane"/>
    <property type="evidence" value="ECO:0007669"/>
    <property type="project" value="TreeGrafter"/>
</dbReference>
<evidence type="ECO:0000256" key="4">
    <source>
        <dbReference type="ARBA" id="ARBA00022553"/>
    </source>
</evidence>
<dbReference type="InterPro" id="IPR003660">
    <property type="entry name" value="HAMP_dom"/>
</dbReference>
<evidence type="ECO:0000256" key="3">
    <source>
        <dbReference type="ARBA" id="ARBA00012438"/>
    </source>
</evidence>
<evidence type="ECO:0000256" key="1">
    <source>
        <dbReference type="ARBA" id="ARBA00000085"/>
    </source>
</evidence>
<dbReference type="PROSITE" id="PS50885">
    <property type="entry name" value="HAMP"/>
    <property type="match status" value="1"/>
</dbReference>
<evidence type="ECO:0000256" key="7">
    <source>
        <dbReference type="ARBA" id="ARBA00022777"/>
    </source>
</evidence>
<feature type="domain" description="Histidine kinase" evidence="13">
    <location>
        <begin position="270"/>
        <end position="488"/>
    </location>
</feature>
<comment type="caution">
    <text evidence="15">The sequence shown here is derived from an EMBL/GenBank/DDBJ whole genome shotgun (WGS) entry which is preliminary data.</text>
</comment>
<dbReference type="SMART" id="SM00388">
    <property type="entry name" value="HisKA"/>
    <property type="match status" value="1"/>
</dbReference>
<feature type="domain" description="HAMP" evidence="14">
    <location>
        <begin position="209"/>
        <end position="262"/>
    </location>
</feature>
<keyword evidence="9" id="KW-0902">Two-component regulatory system</keyword>
<dbReference type="Proteomes" id="UP000278036">
    <property type="component" value="Unassembled WGS sequence"/>
</dbReference>
<proteinExistence type="predicted"/>
<evidence type="ECO:0000313" key="17">
    <source>
        <dbReference type="Proteomes" id="UP000274097"/>
    </source>
</evidence>
<evidence type="ECO:0000256" key="2">
    <source>
        <dbReference type="ARBA" id="ARBA00004370"/>
    </source>
</evidence>
<keyword evidence="17" id="KW-1185">Reference proteome</keyword>
<dbReference type="SUPFAM" id="SSF55874">
    <property type="entry name" value="ATPase domain of HSP90 chaperone/DNA topoisomerase II/histidine kinase"/>
    <property type="match status" value="1"/>
</dbReference>
<dbReference type="CDD" id="cd00075">
    <property type="entry name" value="HATPase"/>
    <property type="match status" value="1"/>
</dbReference>
<dbReference type="FunCoup" id="A0A3A9J9G9">
    <property type="interactions" value="343"/>
</dbReference>
<dbReference type="PANTHER" id="PTHR45436:SF8">
    <property type="entry name" value="HISTIDINE KINASE"/>
    <property type="match status" value="1"/>
</dbReference>
<keyword evidence="5" id="KW-0808">Transferase</keyword>
<evidence type="ECO:0000256" key="6">
    <source>
        <dbReference type="ARBA" id="ARBA00022692"/>
    </source>
</evidence>
<dbReference type="InterPro" id="IPR050428">
    <property type="entry name" value="TCS_sensor_his_kinase"/>
</dbReference>
<dbReference type="PROSITE" id="PS50109">
    <property type="entry name" value="HIS_KIN"/>
    <property type="match status" value="1"/>
</dbReference>
<dbReference type="InterPro" id="IPR036097">
    <property type="entry name" value="HisK_dim/P_sf"/>
</dbReference>
<evidence type="ECO:0000256" key="5">
    <source>
        <dbReference type="ARBA" id="ARBA00022679"/>
    </source>
</evidence>
<accession>A0A3A9J9G9</accession>
<dbReference type="EMBL" id="RFLX01000002">
    <property type="protein sequence ID" value="RMI26326.1"/>
    <property type="molecule type" value="Genomic_DNA"/>
</dbReference>
<evidence type="ECO:0000313" key="18">
    <source>
        <dbReference type="Proteomes" id="UP000278036"/>
    </source>
</evidence>
<keyword evidence="6 12" id="KW-0812">Transmembrane</keyword>
<dbReference type="Gene3D" id="6.10.340.10">
    <property type="match status" value="1"/>
</dbReference>
<dbReference type="SMART" id="SM00387">
    <property type="entry name" value="HATPase_c"/>
    <property type="match status" value="1"/>
</dbReference>
<dbReference type="InterPro" id="IPR005467">
    <property type="entry name" value="His_kinase_dom"/>
</dbReference>
<evidence type="ECO:0000256" key="9">
    <source>
        <dbReference type="ARBA" id="ARBA00023012"/>
    </source>
</evidence>
<dbReference type="InterPro" id="IPR003661">
    <property type="entry name" value="HisK_dim/P_dom"/>
</dbReference>
<keyword evidence="8 12" id="KW-1133">Transmembrane helix</keyword>
<gene>
    <name evidence="15" type="ORF">D6Z83_21140</name>
    <name evidence="16" type="ORF">EBE87_03295</name>
</gene>
<evidence type="ECO:0000313" key="16">
    <source>
        <dbReference type="EMBL" id="RMI26326.1"/>
    </source>
</evidence>
<protein>
    <recommendedName>
        <fullName evidence="3">histidine kinase</fullName>
        <ecNumber evidence="3">2.7.13.3</ecNumber>
    </recommendedName>
</protein>
<dbReference type="SUPFAM" id="SSF158472">
    <property type="entry name" value="HAMP domain-like"/>
    <property type="match status" value="1"/>
</dbReference>
<evidence type="ECO:0000256" key="8">
    <source>
        <dbReference type="ARBA" id="ARBA00022989"/>
    </source>
</evidence>